<dbReference type="GO" id="GO:0000062">
    <property type="term" value="F:fatty-acyl-CoA binding"/>
    <property type="evidence" value="ECO:0007669"/>
    <property type="project" value="TreeGrafter"/>
</dbReference>
<feature type="region of interest" description="Disordered" evidence="3">
    <location>
        <begin position="243"/>
        <end position="341"/>
    </location>
</feature>
<dbReference type="PROSITE" id="PS50088">
    <property type="entry name" value="ANK_REPEAT"/>
    <property type="match status" value="2"/>
</dbReference>
<proteinExistence type="predicted"/>
<evidence type="ECO:0000256" key="2">
    <source>
        <dbReference type="PROSITE-ProRule" id="PRU00023"/>
    </source>
</evidence>
<dbReference type="SMART" id="SM00248">
    <property type="entry name" value="ANK"/>
    <property type="match status" value="2"/>
</dbReference>
<feature type="repeat" description="ANK" evidence="2">
    <location>
        <begin position="1455"/>
        <end position="1487"/>
    </location>
</feature>
<dbReference type="PANTHER" id="PTHR24119:SF0">
    <property type="entry name" value="ACYL-COA-BINDING DOMAIN-CONTAINING PROTEIN 6"/>
    <property type="match status" value="1"/>
</dbReference>
<keyword evidence="2" id="KW-0040">ANK repeat</keyword>
<sequence>MPFPLFQRSKSRAKQKKEDDKDVKKKPTFESDKSKFISDDDSELNAIAQETSHLLERITTVSPSRKRPRKVVGRVTIEVLNSFPPSARPDEQEQAPTVTLEKVVEIPPLTPLSTGDAFGFEEEENRVRESTDIFVPSTIPEKKAVEVQKQILDDEKERLRQTMQPALSLPAPEVDEPSIRTADNANRAAIRIQAVARGHIVRRQSELYSAQKLPPARDPDEPVWREITDPERGETWYYNTQTGQSQWEPPLTSLPSISKPAAKQVTSPSSSNNQCSLPPLSPTTEAKTKTETIAKSPGKTPRQTLPTLMKDPFLLQDLDDDSMNGPQSQSKNSRSSPGNATEEEMVDWMDDAALFLADGSKNSKLRDTIRDALKISKFDSVSALLTSSISFNAKRAKYRRSSSSMASSPSSSPVSREVVLGKKPDTYMVAVVARDTATAKKKKKPLKSSQRLRIRDVADDGFIANDEDPQVAQTSRQKSPTKPTSNMQCFACWSAIKGCLCEEHRDPFDNRPRPASESALMCSNWEIDQLRRKYRAEEIQEIFMKANSSLRYDKQRKSYITVIEQRHPIYRVVEATLTAFNKTMRRKLHTRSWFRSFLEQLRLGRVPHASPPSLLKLRDTLRNGKWCESYSASVVLFHPKAPVTSKSFSPIPSAETIAIDPSAPELCYWVLKTECPVPKVLYQPRKYELLPRRCIPMPQPSFLDQIPLPVPNRFIDGGEKISWVERLCARMSQASLYRAVAQVKACTPPVGFDKPRRTRVTPPCCVLFANFGRKPSPGYLAIGGLIAELLIYMVVTTFVPPQFGNFTVTDRRAICPKTTPDHSAVYLCLEIDPTTLKYVVRPLEHALNTRRPPTIMICIQGEEYEMCLNRPEQTSEEAFFGFRTVLEWMGLDVPAEIRAVPFVPSGDVLTFNLPAFNTTITTRADRFYPFCEPTTRESTIAEFIHLLWMGKSSRNQPQCFTNLGSQDPGDFMKECNVDGAMGQCTPVIYRSWAFMQSSPFEEFVTDDGIAYWYDKRTGVTYWERPVMEQEKHRGEDGDIEGVVVDGRGEKATIGIGAPEARYAPQDVRKYVTKTMESPQEREARIKSVRISAQKHELVVEPEKVVVKEPPPPRIPRINVPPLPFQTKNAQTSSIEPRAAQKVNEPAGPSNNVTVKADKLPVSGGALVNEETKKLIQTLTQALGASMGQSSVVDVLQLGIGLGMGLGLKNSNGLIKDNESEVSLETERSEAVAVGMSPDDNMSITTRTERSVALDATPDELAPGEKIIHPFGTDFVTHPPPGEGESWIDKPVDFSQESQTAVEGFRGAVHRSVAALPRNFVQCASTTKTVKMETNYLPSMINKNQPRSMGIVRPRTAADEWLTIGYDPWVAGKELLNTELVRSLAVEDDDQPVVAGAAFIDTNEHAARQEVATQAAKEALELEHIFSLCRHGKYAEVENLLNQPDWLLPIDAKDNAGNTLLSVACQNNNKRIAKLCLRKGADVNTQNLNGQTVLHYTHAYGFHDLMEYLMEKGAKDDILNKDGLTCYEGLSSEAVEAI</sequence>
<accession>A0A6G0WHL4</accession>
<dbReference type="InterPro" id="IPR001202">
    <property type="entry name" value="WW_dom"/>
</dbReference>
<feature type="region of interest" description="Disordered" evidence="3">
    <location>
        <begin position="463"/>
        <end position="484"/>
    </location>
</feature>
<protein>
    <recommendedName>
        <fullName evidence="4">WW domain-containing protein</fullName>
    </recommendedName>
</protein>
<dbReference type="VEuPathDB" id="FungiDB:AeMF1_011998"/>
<feature type="repeat" description="ANK" evidence="2">
    <location>
        <begin position="1488"/>
        <end position="1520"/>
    </location>
</feature>
<name>A0A6G0WHL4_9STRA</name>
<evidence type="ECO:0000313" key="5">
    <source>
        <dbReference type="EMBL" id="KAF0726677.1"/>
    </source>
</evidence>
<dbReference type="InterPro" id="IPR036020">
    <property type="entry name" value="WW_dom_sf"/>
</dbReference>
<dbReference type="Pfam" id="PF12796">
    <property type="entry name" value="Ank_2"/>
    <property type="match status" value="1"/>
</dbReference>
<dbReference type="Proteomes" id="UP000481153">
    <property type="component" value="Unassembled WGS sequence"/>
</dbReference>
<feature type="region of interest" description="Disordered" evidence="3">
    <location>
        <begin position="398"/>
        <end position="417"/>
    </location>
</feature>
<feature type="compositionally biased region" description="Polar residues" evidence="3">
    <location>
        <begin position="471"/>
        <end position="484"/>
    </location>
</feature>
<feature type="domain" description="WW" evidence="4">
    <location>
        <begin position="218"/>
        <end position="252"/>
    </location>
</feature>
<dbReference type="PROSITE" id="PS50297">
    <property type="entry name" value="ANK_REP_REGION"/>
    <property type="match status" value="2"/>
</dbReference>
<dbReference type="InterPro" id="IPR002110">
    <property type="entry name" value="Ankyrin_rpt"/>
</dbReference>
<dbReference type="SUPFAM" id="SSF51045">
    <property type="entry name" value="WW domain"/>
    <property type="match status" value="2"/>
</dbReference>
<dbReference type="Gene3D" id="2.20.70.10">
    <property type="match status" value="2"/>
</dbReference>
<dbReference type="EMBL" id="VJMJ01000210">
    <property type="protein sequence ID" value="KAF0726677.1"/>
    <property type="molecule type" value="Genomic_DNA"/>
</dbReference>
<dbReference type="PROSITE" id="PS50096">
    <property type="entry name" value="IQ"/>
    <property type="match status" value="1"/>
</dbReference>
<dbReference type="CDD" id="cd23767">
    <property type="entry name" value="IQCD"/>
    <property type="match status" value="1"/>
</dbReference>
<keyword evidence="1" id="KW-0446">Lipid-binding</keyword>
<dbReference type="CDD" id="cd00201">
    <property type="entry name" value="WW"/>
    <property type="match status" value="2"/>
</dbReference>
<evidence type="ECO:0000259" key="4">
    <source>
        <dbReference type="PROSITE" id="PS50020"/>
    </source>
</evidence>
<feature type="compositionally biased region" description="Low complexity" evidence="3">
    <location>
        <begin position="401"/>
        <end position="415"/>
    </location>
</feature>
<gene>
    <name evidence="5" type="ORF">Ae201684_015077</name>
</gene>
<feature type="compositionally biased region" description="Polar residues" evidence="3">
    <location>
        <begin position="264"/>
        <end position="276"/>
    </location>
</feature>
<dbReference type="PANTHER" id="PTHR24119">
    <property type="entry name" value="ACYL-COA-BINDING DOMAIN-CONTAINING PROTEIN 6"/>
    <property type="match status" value="1"/>
</dbReference>
<keyword evidence="6" id="KW-1185">Reference proteome</keyword>
<feature type="region of interest" description="Disordered" evidence="3">
    <location>
        <begin position="1"/>
        <end position="37"/>
    </location>
</feature>
<feature type="compositionally biased region" description="Basic and acidic residues" evidence="3">
    <location>
        <begin position="16"/>
        <end position="37"/>
    </location>
</feature>
<evidence type="ECO:0000256" key="1">
    <source>
        <dbReference type="ARBA" id="ARBA00023121"/>
    </source>
</evidence>
<feature type="compositionally biased region" description="Polar residues" evidence="3">
    <location>
        <begin position="324"/>
        <end position="339"/>
    </location>
</feature>
<dbReference type="Gene3D" id="1.25.40.20">
    <property type="entry name" value="Ankyrin repeat-containing domain"/>
    <property type="match status" value="1"/>
</dbReference>
<dbReference type="SUPFAM" id="SSF48403">
    <property type="entry name" value="Ankyrin repeat"/>
    <property type="match status" value="1"/>
</dbReference>
<comment type="caution">
    <text evidence="5">The sequence shown here is derived from an EMBL/GenBank/DDBJ whole genome shotgun (WGS) entry which is preliminary data.</text>
</comment>
<reference evidence="5 6" key="1">
    <citation type="submission" date="2019-07" db="EMBL/GenBank/DDBJ databases">
        <title>Genomics analysis of Aphanomyces spp. identifies a new class of oomycete effector associated with host adaptation.</title>
        <authorList>
            <person name="Gaulin E."/>
        </authorList>
    </citation>
    <scope>NUCLEOTIDE SEQUENCE [LARGE SCALE GENOMIC DNA]</scope>
    <source>
        <strain evidence="5 6">ATCC 201684</strain>
    </source>
</reference>
<dbReference type="Pfam" id="PF00397">
    <property type="entry name" value="WW"/>
    <property type="match status" value="1"/>
</dbReference>
<dbReference type="PROSITE" id="PS50020">
    <property type="entry name" value="WW_DOMAIN_2"/>
    <property type="match status" value="1"/>
</dbReference>
<organism evidence="5 6">
    <name type="scientific">Aphanomyces euteiches</name>
    <dbReference type="NCBI Taxonomy" id="100861"/>
    <lineage>
        <taxon>Eukaryota</taxon>
        <taxon>Sar</taxon>
        <taxon>Stramenopiles</taxon>
        <taxon>Oomycota</taxon>
        <taxon>Saprolegniomycetes</taxon>
        <taxon>Saprolegniales</taxon>
        <taxon>Verrucalvaceae</taxon>
        <taxon>Aphanomyces</taxon>
    </lineage>
</organism>
<evidence type="ECO:0000256" key="3">
    <source>
        <dbReference type="SAM" id="MobiDB-lite"/>
    </source>
</evidence>
<evidence type="ECO:0000313" key="6">
    <source>
        <dbReference type="Proteomes" id="UP000481153"/>
    </source>
</evidence>
<dbReference type="SMART" id="SM00456">
    <property type="entry name" value="WW"/>
    <property type="match status" value="2"/>
</dbReference>
<dbReference type="InterPro" id="IPR036770">
    <property type="entry name" value="Ankyrin_rpt-contain_sf"/>
</dbReference>